<dbReference type="AlphaFoldDB" id="A0A2A4X1T0"/>
<gene>
    <name evidence="2" type="ORF">COB21_04580</name>
</gene>
<accession>A0A2A4X1T0</accession>
<keyword evidence="1" id="KW-0472">Membrane</keyword>
<sequence>MASMASPTQPTHTTASQRAGDFARFIDEKLPYFASDYQRVVTEAADRAAKTNLESLARFFISIGESVVHIGKDVHALTKTEFSFSDYLWQLMQGHFIPNSQSFHINGEQRPHFWDLWVRVSAVGLFIISGATGIFAYRAIKALKQPITKLWHFGFSFGASLRLITLLSCVTLLPYASLHALLLSCDLQKLAKLLPFIDDPLANGASSWNAEVFRGASNQKDLFDIPEIRTMLENAFPGQNLERIKAEFQTMFHSDLIRNNFATNLERVEETATKEAYIEWEKTVLSCLMTVTREFKTGNFTYLEQTLNALGIHSDQYSPLIQHILSQSTAQHKARARDNFVPHLQAVATNMPETFAFSTIAMNSVRAAARATPQVVQAVAHSVESPGATILFTDSIWRTGAALFTGAAAAPTLAGVGNLGALITTKVAATYALAPMIHAGVNLALPGVWRGTDGQAFKVTMEKHLLLWNCAHTIANIIWPFAATGHFFLLIAAPIITSGVHHTAATARLGDRVARVTQAVDTRVTDTVSRVYNKYNPYYPALWVMSALIFLNFISVVISFASSISDPLGDNTPNDSDPHCGP</sequence>
<dbReference type="Proteomes" id="UP000218775">
    <property type="component" value="Unassembled WGS sequence"/>
</dbReference>
<feature type="transmembrane region" description="Helical" evidence="1">
    <location>
        <begin position="160"/>
        <end position="183"/>
    </location>
</feature>
<organism evidence="2 3">
    <name type="scientific">Aerophobetes bacterium</name>
    <dbReference type="NCBI Taxonomy" id="2030807"/>
    <lineage>
        <taxon>Bacteria</taxon>
        <taxon>Candidatus Aerophobota</taxon>
    </lineage>
</organism>
<protein>
    <submittedName>
        <fullName evidence="2">Uncharacterized protein</fullName>
    </submittedName>
</protein>
<proteinExistence type="predicted"/>
<name>A0A2A4X1T0_UNCAE</name>
<reference evidence="3" key="1">
    <citation type="submission" date="2017-08" db="EMBL/GenBank/DDBJ databases">
        <title>A dynamic microbial community with high functional redundancy inhabits the cold, oxic subseafloor aquifer.</title>
        <authorList>
            <person name="Tully B.J."/>
            <person name="Wheat C.G."/>
            <person name="Glazer B.T."/>
            <person name="Huber J.A."/>
        </authorList>
    </citation>
    <scope>NUCLEOTIDE SEQUENCE [LARGE SCALE GENOMIC DNA]</scope>
</reference>
<keyword evidence="1" id="KW-1133">Transmembrane helix</keyword>
<feature type="transmembrane region" description="Helical" evidence="1">
    <location>
        <begin position="538"/>
        <end position="561"/>
    </location>
</feature>
<keyword evidence="1" id="KW-0812">Transmembrane</keyword>
<evidence type="ECO:0000313" key="2">
    <source>
        <dbReference type="EMBL" id="PCI76271.1"/>
    </source>
</evidence>
<evidence type="ECO:0000313" key="3">
    <source>
        <dbReference type="Proteomes" id="UP000218775"/>
    </source>
</evidence>
<evidence type="ECO:0000256" key="1">
    <source>
        <dbReference type="SAM" id="Phobius"/>
    </source>
</evidence>
<feature type="transmembrane region" description="Helical" evidence="1">
    <location>
        <begin position="116"/>
        <end position="140"/>
    </location>
</feature>
<dbReference type="EMBL" id="NVUK01000031">
    <property type="protein sequence ID" value="PCI76271.1"/>
    <property type="molecule type" value="Genomic_DNA"/>
</dbReference>
<comment type="caution">
    <text evidence="2">The sequence shown here is derived from an EMBL/GenBank/DDBJ whole genome shotgun (WGS) entry which is preliminary data.</text>
</comment>